<evidence type="ECO:0000313" key="2">
    <source>
        <dbReference type="Proteomes" id="UP000002207"/>
    </source>
</evidence>
<keyword evidence="2" id="KW-1185">Reference proteome</keyword>
<dbReference type="EMBL" id="CP001472">
    <property type="protein sequence ID" value="ACO31893.1"/>
    <property type="molecule type" value="Genomic_DNA"/>
</dbReference>
<sequence>MCTGAWQIGGQMFERQLATLNGNFGLAFLAATLTVKVTDMSQGIQNFAACDGGVHGDIRSS</sequence>
<organism evidence="1 2">
    <name type="scientific">Acidobacterium capsulatum (strain ATCC 51196 / DSM 11244 / BCRC 80197 / JCM 7670 / NBRC 15755 / NCIMB 13165 / 161)</name>
    <dbReference type="NCBI Taxonomy" id="240015"/>
    <lineage>
        <taxon>Bacteria</taxon>
        <taxon>Pseudomonadati</taxon>
        <taxon>Acidobacteriota</taxon>
        <taxon>Terriglobia</taxon>
        <taxon>Terriglobales</taxon>
        <taxon>Acidobacteriaceae</taxon>
        <taxon>Acidobacterium</taxon>
    </lineage>
</organism>
<accession>C1F5P6</accession>
<dbReference type="InParanoid" id="C1F5P6"/>
<evidence type="ECO:0000313" key="1">
    <source>
        <dbReference type="EMBL" id="ACO31893.1"/>
    </source>
</evidence>
<name>C1F5P6_ACIC5</name>
<reference evidence="1 2" key="1">
    <citation type="journal article" date="2009" name="Appl. Environ. Microbiol.">
        <title>Three genomes from the phylum Acidobacteria provide insight into the lifestyles of these microorganisms in soils.</title>
        <authorList>
            <person name="Ward N.L."/>
            <person name="Challacombe J.F."/>
            <person name="Janssen P.H."/>
            <person name="Henrissat B."/>
            <person name="Coutinho P.M."/>
            <person name="Wu M."/>
            <person name="Xie G."/>
            <person name="Haft D.H."/>
            <person name="Sait M."/>
            <person name="Badger J."/>
            <person name="Barabote R.D."/>
            <person name="Bradley B."/>
            <person name="Brettin T.S."/>
            <person name="Brinkac L.M."/>
            <person name="Bruce D."/>
            <person name="Creasy T."/>
            <person name="Daugherty S.C."/>
            <person name="Davidsen T.M."/>
            <person name="DeBoy R.T."/>
            <person name="Detter J.C."/>
            <person name="Dodson R.J."/>
            <person name="Durkin A.S."/>
            <person name="Ganapathy A."/>
            <person name="Gwinn-Giglio M."/>
            <person name="Han C.S."/>
            <person name="Khouri H."/>
            <person name="Kiss H."/>
            <person name="Kothari S.P."/>
            <person name="Madupu R."/>
            <person name="Nelson K.E."/>
            <person name="Nelson W.C."/>
            <person name="Paulsen I."/>
            <person name="Penn K."/>
            <person name="Ren Q."/>
            <person name="Rosovitz M.J."/>
            <person name="Selengut J.D."/>
            <person name="Shrivastava S."/>
            <person name="Sullivan S.A."/>
            <person name="Tapia R."/>
            <person name="Thompson L.S."/>
            <person name="Watkins K.L."/>
            <person name="Yang Q."/>
            <person name="Yu C."/>
            <person name="Zafar N."/>
            <person name="Zhou L."/>
            <person name="Kuske C.R."/>
        </authorList>
    </citation>
    <scope>NUCLEOTIDE SEQUENCE [LARGE SCALE GENOMIC DNA]</scope>
    <source>
        <strain evidence="2">ATCC 51196 / DSM 11244 / BCRC 80197 / JCM 7670 / NBRC 15755 / NCIMB 13165 / 161</strain>
    </source>
</reference>
<dbReference type="KEGG" id="aca:ACP_3226"/>
<protein>
    <submittedName>
        <fullName evidence="1">Uncharacterized protein</fullName>
    </submittedName>
</protein>
<dbReference type="Proteomes" id="UP000002207">
    <property type="component" value="Chromosome"/>
</dbReference>
<proteinExistence type="predicted"/>
<gene>
    <name evidence="1" type="ordered locus">ACP_3226</name>
</gene>
<dbReference type="HOGENOM" id="CLU_2911863_0_0_0"/>
<dbReference type="AlphaFoldDB" id="C1F5P6"/>